<reference evidence="5 6" key="1">
    <citation type="submission" date="2019-12" db="EMBL/GenBank/DDBJ databases">
        <title>Corynebacterium sp. nov., isolated from feces of the Anser Albifrons in China.</title>
        <authorList>
            <person name="Liu Q."/>
        </authorList>
    </citation>
    <scope>NUCLEOTIDE SEQUENCE [LARGE SCALE GENOMIC DNA]</scope>
    <source>
        <strain evidence="5 6">23H37-10</strain>
    </source>
</reference>
<dbReference type="GO" id="GO:0016757">
    <property type="term" value="F:glycosyltransferase activity"/>
    <property type="evidence" value="ECO:0007669"/>
    <property type="project" value="UniProtKB-KW"/>
</dbReference>
<dbReference type="Pfam" id="PF00534">
    <property type="entry name" value="Glycos_transf_1"/>
    <property type="match status" value="1"/>
</dbReference>
<keyword evidence="3 5" id="KW-0808">Transferase</keyword>
<name>A0A7G7YLP8_9CORY</name>
<dbReference type="Pfam" id="PF13439">
    <property type="entry name" value="Glyco_transf_4"/>
    <property type="match status" value="1"/>
</dbReference>
<keyword evidence="6" id="KW-1185">Reference proteome</keyword>
<accession>A0A7G7YLP8</accession>
<dbReference type="RefSeq" id="WP_185769622.1">
    <property type="nucleotide sequence ID" value="NZ_CP046883.1"/>
</dbReference>
<dbReference type="AlphaFoldDB" id="A0A7G7YLP8"/>
<evidence type="ECO:0000313" key="6">
    <source>
        <dbReference type="Proteomes" id="UP000515275"/>
    </source>
</evidence>
<dbReference type="CDD" id="cd03801">
    <property type="entry name" value="GT4_PimA-like"/>
    <property type="match status" value="1"/>
</dbReference>
<evidence type="ECO:0000256" key="4">
    <source>
        <dbReference type="SAM" id="MobiDB-lite"/>
    </source>
</evidence>
<dbReference type="KEGG" id="cans:GP473_00725"/>
<feature type="compositionally biased region" description="Basic and acidic residues" evidence="4">
    <location>
        <begin position="410"/>
        <end position="421"/>
    </location>
</feature>
<organism evidence="5 6">
    <name type="scientific">Corynebacterium anserum</name>
    <dbReference type="NCBI Taxonomy" id="2684406"/>
    <lineage>
        <taxon>Bacteria</taxon>
        <taxon>Bacillati</taxon>
        <taxon>Actinomycetota</taxon>
        <taxon>Actinomycetes</taxon>
        <taxon>Mycobacteriales</taxon>
        <taxon>Corynebacteriaceae</taxon>
        <taxon>Corynebacterium</taxon>
    </lineage>
</organism>
<protein>
    <submittedName>
        <fullName evidence="5">Glycosyltransferase</fullName>
    </submittedName>
</protein>
<gene>
    <name evidence="5" type="ORF">GP473_00725</name>
</gene>
<dbReference type="PANTHER" id="PTHR12526:SF640">
    <property type="entry name" value="COLANIC ACID BIOSYNTHESIS GLYCOSYLTRANSFERASE WCAL-RELATED"/>
    <property type="match status" value="1"/>
</dbReference>
<evidence type="ECO:0000256" key="1">
    <source>
        <dbReference type="ARBA" id="ARBA00009481"/>
    </source>
</evidence>
<proteinExistence type="inferred from homology"/>
<dbReference type="EMBL" id="CP046883">
    <property type="protein sequence ID" value="QNH95418.1"/>
    <property type="molecule type" value="Genomic_DNA"/>
</dbReference>
<evidence type="ECO:0000313" key="5">
    <source>
        <dbReference type="EMBL" id="QNH95418.1"/>
    </source>
</evidence>
<comment type="similarity">
    <text evidence="1">Belongs to the glycosyltransferase group 1 family. Glycosyltransferase 4 subfamily.</text>
</comment>
<keyword evidence="2" id="KW-0328">Glycosyltransferase</keyword>
<evidence type="ECO:0000256" key="3">
    <source>
        <dbReference type="ARBA" id="ARBA00022679"/>
    </source>
</evidence>
<dbReference type="PANTHER" id="PTHR12526">
    <property type="entry name" value="GLYCOSYLTRANSFERASE"/>
    <property type="match status" value="1"/>
</dbReference>
<dbReference type="Proteomes" id="UP000515275">
    <property type="component" value="Chromosome"/>
</dbReference>
<feature type="region of interest" description="Disordered" evidence="4">
    <location>
        <begin position="381"/>
        <end position="421"/>
    </location>
</feature>
<dbReference type="InterPro" id="IPR028098">
    <property type="entry name" value="Glyco_trans_4-like_N"/>
</dbReference>
<evidence type="ECO:0000256" key="2">
    <source>
        <dbReference type="ARBA" id="ARBA00022676"/>
    </source>
</evidence>
<dbReference type="InterPro" id="IPR001296">
    <property type="entry name" value="Glyco_trans_1"/>
</dbReference>
<dbReference type="Gene3D" id="3.40.50.2000">
    <property type="entry name" value="Glycogen Phosphorylase B"/>
    <property type="match status" value="2"/>
</dbReference>
<dbReference type="SUPFAM" id="SSF53756">
    <property type="entry name" value="UDP-Glycosyltransferase/glycogen phosphorylase"/>
    <property type="match status" value="1"/>
</dbReference>
<sequence length="421" mass="46436">MKVVLLCWRDTNHPEGGGSERYLERVAHYLAEQGHEVVFRTARYPGSARREVIRETPESKGVLFSRGGSNLSVYPRALAALLAVRCGIGPLRDFKDADVIVDTQNGVPFFATLVAAAPTIVLTHHCHREQWSVAGPILSRIGWLIESKISPWVHRASRWVTVSRPSADELVGLGVDEDHVEIVRNGVDPLPPIDFEGDATSNTVHLVTLSRLVPHKQVEHAMDAVAALVRRHPNIRLDVIGDGWWAKKLREYAHDLGIEPYVIFHGHVTEEMKHRILQRADLHIMPSRKEGWGLAVVEAAQHGVATVGYKSSAGLRDSVVDGETGLLAGSEGGLINAVEWLLDNPEEMKKMGKAALGRADGFSWKATGRAWESILREVAGLPPADVSPTPPAPMMRAPRQELPQRQPQSQHEDQPEHGHAH</sequence>